<feature type="compositionally biased region" description="Low complexity" evidence="1">
    <location>
        <begin position="161"/>
        <end position="182"/>
    </location>
</feature>
<evidence type="ECO:0000313" key="4">
    <source>
        <dbReference type="Proteomes" id="UP000766486"/>
    </source>
</evidence>
<reference evidence="3 4" key="1">
    <citation type="submission" date="2019-06" db="EMBL/GenBank/DDBJ databases">
        <authorList>
            <person name="Broberg M."/>
        </authorList>
    </citation>
    <scope>NUCLEOTIDE SEQUENCE [LARGE SCALE GENOMIC DNA]</scope>
</reference>
<sequence length="333" mass="34765">MDVTATDFTVADATATVETFTSGSLTIPHMVMTTKDIQCPPPILLKNFGDCHIPGGTDLWASDGFYSPGQCFSGYAGMCTQTAPLWSLAEGETAVRCIPSGYDCNSPGADPKYAISEYDDLVLSAPAFEIRWRSEDVKTLTGIQSSSKTVAFVKHGRPTTLATASQTSTSRATSETSSGSATPNSEQATSVSLSETSAISNPVQPNNSPSLSSIAGIVVGALLGILGMALVTVYLVFRIRRAKWDPPSEDSSASAVPRGFLEPTSEALGLRGPAELGEEPKELAANASRMPLNEDPSLSGGPHPVFVSLNKVPVELEGHAAGGVKTGEKPKPT</sequence>
<accession>A0ABY6TNY0</accession>
<evidence type="ECO:0000256" key="2">
    <source>
        <dbReference type="SAM" id="Phobius"/>
    </source>
</evidence>
<feature type="compositionally biased region" description="Polar residues" evidence="1">
    <location>
        <begin position="183"/>
        <end position="206"/>
    </location>
</feature>
<comment type="caution">
    <text evidence="3">The sequence shown here is derived from an EMBL/GenBank/DDBJ whole genome shotgun (WGS) entry which is preliminary data.</text>
</comment>
<keyword evidence="4" id="KW-1185">Reference proteome</keyword>
<dbReference type="CDD" id="cd12087">
    <property type="entry name" value="TM_EGFR-like"/>
    <property type="match status" value="1"/>
</dbReference>
<evidence type="ECO:0000256" key="1">
    <source>
        <dbReference type="SAM" id="MobiDB-lite"/>
    </source>
</evidence>
<dbReference type="Proteomes" id="UP000766486">
    <property type="component" value="Unassembled WGS sequence"/>
</dbReference>
<dbReference type="EMBL" id="CABFNS010000064">
    <property type="protein sequence ID" value="VUC20072.1"/>
    <property type="molecule type" value="Genomic_DNA"/>
</dbReference>
<name>A0ABY6TNY0_BIOOC</name>
<feature type="transmembrane region" description="Helical" evidence="2">
    <location>
        <begin position="214"/>
        <end position="237"/>
    </location>
</feature>
<protein>
    <submittedName>
        <fullName evidence="3">Uncharacterized protein</fullName>
    </submittedName>
</protein>
<keyword evidence="2" id="KW-0812">Transmembrane</keyword>
<keyword evidence="2" id="KW-1133">Transmembrane helix</keyword>
<gene>
    <name evidence="3" type="ORF">CLO192961_LOCUS11854</name>
</gene>
<evidence type="ECO:0000313" key="3">
    <source>
        <dbReference type="EMBL" id="VUC20072.1"/>
    </source>
</evidence>
<feature type="region of interest" description="Disordered" evidence="1">
    <location>
        <begin position="161"/>
        <end position="206"/>
    </location>
</feature>
<proteinExistence type="predicted"/>
<feature type="region of interest" description="Disordered" evidence="1">
    <location>
        <begin position="271"/>
        <end position="304"/>
    </location>
</feature>
<organism evidence="3 4">
    <name type="scientific">Bionectria ochroleuca</name>
    <name type="common">Gliocladium roseum</name>
    <dbReference type="NCBI Taxonomy" id="29856"/>
    <lineage>
        <taxon>Eukaryota</taxon>
        <taxon>Fungi</taxon>
        <taxon>Dikarya</taxon>
        <taxon>Ascomycota</taxon>
        <taxon>Pezizomycotina</taxon>
        <taxon>Sordariomycetes</taxon>
        <taxon>Hypocreomycetidae</taxon>
        <taxon>Hypocreales</taxon>
        <taxon>Bionectriaceae</taxon>
        <taxon>Clonostachys</taxon>
    </lineage>
</organism>
<keyword evidence="2" id="KW-0472">Membrane</keyword>